<dbReference type="RefSeq" id="WP_207186572.1">
    <property type="nucleotide sequence ID" value="NZ_NHSD01000189.1"/>
</dbReference>
<organism evidence="1 2">
    <name type="scientific">Rhodobaculum claviforme</name>
    <dbReference type="NCBI Taxonomy" id="1549854"/>
    <lineage>
        <taxon>Bacteria</taxon>
        <taxon>Pseudomonadati</taxon>
        <taxon>Pseudomonadota</taxon>
        <taxon>Alphaproteobacteria</taxon>
        <taxon>Rhodobacterales</taxon>
        <taxon>Paracoccaceae</taxon>
        <taxon>Rhodobaculum</taxon>
    </lineage>
</organism>
<proteinExistence type="predicted"/>
<gene>
    <name evidence="1" type="ORF">CCR87_06305</name>
</gene>
<dbReference type="AlphaFoldDB" id="A0A934TJ00"/>
<dbReference type="Gene3D" id="1.20.120.160">
    <property type="entry name" value="HPT domain"/>
    <property type="match status" value="1"/>
</dbReference>
<dbReference type="GO" id="GO:0000160">
    <property type="term" value="P:phosphorelay signal transduction system"/>
    <property type="evidence" value="ECO:0007669"/>
    <property type="project" value="InterPro"/>
</dbReference>
<dbReference type="SUPFAM" id="SSF47226">
    <property type="entry name" value="Histidine-containing phosphotransfer domain, HPT domain"/>
    <property type="match status" value="1"/>
</dbReference>
<dbReference type="InterPro" id="IPR036641">
    <property type="entry name" value="HPT_dom_sf"/>
</dbReference>
<comment type="caution">
    <text evidence="1">The sequence shown here is derived from an EMBL/GenBank/DDBJ whole genome shotgun (WGS) entry which is preliminary data.</text>
</comment>
<dbReference type="Proteomes" id="UP000706333">
    <property type="component" value="Unassembled WGS sequence"/>
</dbReference>
<evidence type="ECO:0000313" key="2">
    <source>
        <dbReference type="Proteomes" id="UP000706333"/>
    </source>
</evidence>
<evidence type="ECO:0008006" key="3">
    <source>
        <dbReference type="Google" id="ProtNLM"/>
    </source>
</evidence>
<dbReference type="EMBL" id="NHSD01000189">
    <property type="protein sequence ID" value="MBK5926959.1"/>
    <property type="molecule type" value="Genomic_DNA"/>
</dbReference>
<keyword evidence="2" id="KW-1185">Reference proteome</keyword>
<protein>
    <recommendedName>
        <fullName evidence="3">HPt domain-containing protein</fullName>
    </recommendedName>
</protein>
<evidence type="ECO:0000313" key="1">
    <source>
        <dbReference type="EMBL" id="MBK5926959.1"/>
    </source>
</evidence>
<reference evidence="1" key="2">
    <citation type="journal article" date="2020" name="Microorganisms">
        <title>Osmotic Adaptation and Compatible Solute Biosynthesis of Phototrophic Bacteria as Revealed from Genome Analyses.</title>
        <authorList>
            <person name="Imhoff J.F."/>
            <person name="Rahn T."/>
            <person name="Kunzel S."/>
            <person name="Keller A."/>
            <person name="Neulinger S.C."/>
        </authorList>
    </citation>
    <scope>NUCLEOTIDE SEQUENCE</scope>
    <source>
        <strain evidence="1">LMG 28126</strain>
    </source>
</reference>
<accession>A0A934TJ00</accession>
<name>A0A934TJ00_9RHOB</name>
<reference evidence="1" key="1">
    <citation type="submission" date="2017-05" db="EMBL/GenBank/DDBJ databases">
        <authorList>
            <person name="Imhoff J.F."/>
            <person name="Rahn T."/>
            <person name="Kuenzel S."/>
            <person name="Neulinger S.C."/>
        </authorList>
    </citation>
    <scope>NUCLEOTIDE SEQUENCE</scope>
    <source>
        <strain evidence="1">LMG 28126</strain>
    </source>
</reference>
<sequence>MEADRRDTGRLTPGEAALADLVTALAQVPPGGLDPVGRAALASARLATARLAAGPWGVPVPAPRDLPDLGGYAVLAAAPALPAAVVDALRGAGAHVFRAPSVAAALGWLEIAPCDLVLLAHDLDGAEAEAARVLTAIRAQAGAPGRAPVLGLGPWAAGEGLDAVVPVAAPGPIGAALVRVRAQADAALVADCAQEPVVDAERYGRLIEMAGADAARELLERLGEDLDSVSRGLVRALADGPSMAEIRAQTHVLISLAGAVGADPLQRLAEALNAAANRGAPDDIARLGAVTLDRLGVLMRFVAAQEGRQADGVAPI</sequence>